<dbReference type="UniPathway" id="UPA00135">
    <property type="reaction ID" value="UER00197"/>
</dbReference>
<evidence type="ECO:0000256" key="9">
    <source>
        <dbReference type="ARBA" id="ARBA00022898"/>
    </source>
</evidence>
<evidence type="ECO:0000313" key="12">
    <source>
        <dbReference type="EMBL" id="MBN9413478.1"/>
    </source>
</evidence>
<dbReference type="GO" id="GO:0004760">
    <property type="term" value="F:L-serine-pyruvate transaminase activity"/>
    <property type="evidence" value="ECO:0007669"/>
    <property type="project" value="TreeGrafter"/>
</dbReference>
<comment type="catalytic activity">
    <reaction evidence="11">
        <text>O-phospho-L-serine + 2-oxoglutarate = 3-phosphooxypyruvate + L-glutamate</text>
        <dbReference type="Rhea" id="RHEA:14329"/>
        <dbReference type="ChEBI" id="CHEBI:16810"/>
        <dbReference type="ChEBI" id="CHEBI:18110"/>
        <dbReference type="ChEBI" id="CHEBI:29985"/>
        <dbReference type="ChEBI" id="CHEBI:57524"/>
        <dbReference type="EC" id="2.6.1.52"/>
    </reaction>
</comment>
<comment type="caution">
    <text evidence="12">The sequence shown here is derived from an EMBL/GenBank/DDBJ whole genome shotgun (WGS) entry which is preliminary data.</text>
</comment>
<evidence type="ECO:0000313" key="13">
    <source>
        <dbReference type="Proteomes" id="UP000664414"/>
    </source>
</evidence>
<proteinExistence type="inferred from homology"/>
<dbReference type="GO" id="GO:0019265">
    <property type="term" value="P:glycine biosynthetic process, by transamination of glyoxylate"/>
    <property type="evidence" value="ECO:0007669"/>
    <property type="project" value="TreeGrafter"/>
</dbReference>
<keyword evidence="10" id="KW-0718">Serine biosynthesis</keyword>
<evidence type="ECO:0000256" key="5">
    <source>
        <dbReference type="ARBA" id="ARBA00022490"/>
    </source>
</evidence>
<dbReference type="AlphaFoldDB" id="A0A8J7Q1M9"/>
<comment type="cofactor">
    <cofactor evidence="1">
        <name>pyridoxal 5'-phosphate</name>
        <dbReference type="ChEBI" id="CHEBI:597326"/>
    </cofactor>
</comment>
<gene>
    <name evidence="12" type="ORF">J0H12_06120</name>
</gene>
<accession>A0A8J7Q1M9</accession>
<evidence type="ECO:0000256" key="11">
    <source>
        <dbReference type="ARBA" id="ARBA00049007"/>
    </source>
</evidence>
<keyword evidence="9" id="KW-0663">Pyridoxal phosphate</keyword>
<organism evidence="12 13">
    <name type="scientific">Candidatus Paracaedimonas acanthamoebae</name>
    <dbReference type="NCBI Taxonomy" id="244581"/>
    <lineage>
        <taxon>Bacteria</taxon>
        <taxon>Pseudomonadati</taxon>
        <taxon>Pseudomonadota</taxon>
        <taxon>Alphaproteobacteria</taxon>
        <taxon>Holosporales</taxon>
        <taxon>Caedimonadaceae</taxon>
        <taxon>Candidatus Paracaedimonas</taxon>
    </lineage>
</organism>
<dbReference type="Proteomes" id="UP000664414">
    <property type="component" value="Unassembled WGS sequence"/>
</dbReference>
<evidence type="ECO:0000256" key="8">
    <source>
        <dbReference type="ARBA" id="ARBA00022679"/>
    </source>
</evidence>
<keyword evidence="8" id="KW-0808">Transferase</keyword>
<name>A0A8J7Q1M9_9PROT</name>
<evidence type="ECO:0000256" key="4">
    <source>
        <dbReference type="ARBA" id="ARBA00013030"/>
    </source>
</evidence>
<dbReference type="SUPFAM" id="SSF53383">
    <property type="entry name" value="PLP-dependent transferases"/>
    <property type="match status" value="1"/>
</dbReference>
<comment type="similarity">
    <text evidence="3">Belongs to the class-V pyridoxal-phosphate-dependent aminotransferase family. SerC subfamily.</text>
</comment>
<evidence type="ECO:0000256" key="6">
    <source>
        <dbReference type="ARBA" id="ARBA00022576"/>
    </source>
</evidence>
<dbReference type="InterPro" id="IPR015422">
    <property type="entry name" value="PyrdxlP-dep_Trfase_small"/>
</dbReference>
<dbReference type="GO" id="GO:0008453">
    <property type="term" value="F:alanine-glyoxylate transaminase activity"/>
    <property type="evidence" value="ECO:0007669"/>
    <property type="project" value="TreeGrafter"/>
</dbReference>
<dbReference type="PIRSF" id="PIRSF000525">
    <property type="entry name" value="SerC"/>
    <property type="match status" value="1"/>
</dbReference>
<evidence type="ECO:0000256" key="3">
    <source>
        <dbReference type="ARBA" id="ARBA00006904"/>
    </source>
</evidence>
<evidence type="ECO:0000256" key="7">
    <source>
        <dbReference type="ARBA" id="ARBA00022605"/>
    </source>
</evidence>
<sequence length="384" mass="43184">MEVPSFERPQIPNFGAGPCAKPPGWALEHLKNGLIARSHRSVKGVERIQEVLSLLRAVLNIPENYKVALVSGSATGATETLFWNLLGKKKVQAHAWDIFGHRWAHDVKNSLKINDFTLLELDSEGLPQLTQTNFEHDIIFTLNASTSGIIASNSSWISPTREGLTLCDATSAAFAVPLPWEFLDATAFSFQKGLGSEAGVGVIVLSPRAIERLEGYTPPWPIPYLFRLTTDKGEFNEKLFDGFLLNTPSMLLIEDILQALKWAQTLGNQEALYQKTLENYKVIKEWLGTVSWIQFLVPFEEYRSPSTVCLEITAPWFKALAHDSQWAWIKEFCNLLAAQNVAFDIQNHISAAPALRIWCGPTVEAEDLEKLMPWLEWAYHHLKK</sequence>
<dbReference type="PANTHER" id="PTHR21152">
    <property type="entry name" value="AMINOTRANSFERASE CLASS V"/>
    <property type="match status" value="1"/>
</dbReference>
<dbReference type="GO" id="GO:0006564">
    <property type="term" value="P:L-serine biosynthetic process"/>
    <property type="evidence" value="ECO:0007669"/>
    <property type="project" value="UniProtKB-KW"/>
</dbReference>
<evidence type="ECO:0000256" key="1">
    <source>
        <dbReference type="ARBA" id="ARBA00001933"/>
    </source>
</evidence>
<keyword evidence="6" id="KW-0032">Aminotransferase</keyword>
<dbReference type="InterPro" id="IPR015424">
    <property type="entry name" value="PyrdxlP-dep_Trfase"/>
</dbReference>
<comment type="pathway">
    <text evidence="2">Amino-acid biosynthesis; L-serine biosynthesis; L-serine from 3-phospho-D-glycerate: step 2/3.</text>
</comment>
<keyword evidence="7" id="KW-0028">Amino-acid biosynthesis</keyword>
<protein>
    <recommendedName>
        <fullName evidence="4">phosphoserine transaminase</fullName>
        <ecNumber evidence="4">2.6.1.52</ecNumber>
    </recommendedName>
</protein>
<dbReference type="InterPro" id="IPR022278">
    <property type="entry name" value="Pser_aminoTfrase"/>
</dbReference>
<dbReference type="Gene3D" id="3.90.1150.10">
    <property type="entry name" value="Aspartate Aminotransferase, domain 1"/>
    <property type="match status" value="1"/>
</dbReference>
<dbReference type="InterPro" id="IPR015421">
    <property type="entry name" value="PyrdxlP-dep_Trfase_major"/>
</dbReference>
<keyword evidence="5" id="KW-0963">Cytoplasm</keyword>
<dbReference type="PANTHER" id="PTHR21152:SF40">
    <property type="entry name" value="ALANINE--GLYOXYLATE AMINOTRANSFERASE"/>
    <property type="match status" value="1"/>
</dbReference>
<dbReference type="EMBL" id="JAFKGL010000025">
    <property type="protein sequence ID" value="MBN9413478.1"/>
    <property type="molecule type" value="Genomic_DNA"/>
</dbReference>
<dbReference type="GO" id="GO:0004648">
    <property type="term" value="F:O-phospho-L-serine:2-oxoglutarate aminotransferase activity"/>
    <property type="evidence" value="ECO:0007669"/>
    <property type="project" value="UniProtKB-EC"/>
</dbReference>
<dbReference type="Gene3D" id="3.40.640.10">
    <property type="entry name" value="Type I PLP-dependent aspartate aminotransferase-like (Major domain)"/>
    <property type="match status" value="1"/>
</dbReference>
<evidence type="ECO:0000256" key="2">
    <source>
        <dbReference type="ARBA" id="ARBA00005099"/>
    </source>
</evidence>
<evidence type="ECO:0000256" key="10">
    <source>
        <dbReference type="ARBA" id="ARBA00023299"/>
    </source>
</evidence>
<dbReference type="EC" id="2.6.1.52" evidence="4"/>
<reference evidence="12" key="1">
    <citation type="submission" date="2021-02" db="EMBL/GenBank/DDBJ databases">
        <title>Thiocyanate and organic carbon inputs drive convergent selection for specific autotrophic Afipia and Thiobacillus strains within complex microbiomes.</title>
        <authorList>
            <person name="Huddy R.J."/>
            <person name="Sachdeva R."/>
            <person name="Kadzinga F."/>
            <person name="Kantor R.S."/>
            <person name="Harrison S.T.L."/>
            <person name="Banfield J.F."/>
        </authorList>
    </citation>
    <scope>NUCLEOTIDE SEQUENCE</scope>
    <source>
        <strain evidence="12">SCN18_10_11_15_R4_P_38_20</strain>
    </source>
</reference>